<evidence type="ECO:0000259" key="1">
    <source>
        <dbReference type="Pfam" id="PF18096"/>
    </source>
</evidence>
<evidence type="ECO:0000259" key="2">
    <source>
        <dbReference type="Pfam" id="PF22013"/>
    </source>
</evidence>
<dbReference type="OrthoDB" id="1000417at2"/>
<organism evidence="3 4">
    <name type="scientific">Subsaximicrobium wynnwilliamsii</name>
    <dbReference type="NCBI Taxonomy" id="291179"/>
    <lineage>
        <taxon>Bacteria</taxon>
        <taxon>Pseudomonadati</taxon>
        <taxon>Bacteroidota</taxon>
        <taxon>Flavobacteriia</taxon>
        <taxon>Flavobacteriales</taxon>
        <taxon>Flavobacteriaceae</taxon>
        <taxon>Subsaximicrobium</taxon>
    </lineage>
</organism>
<keyword evidence="3" id="KW-0489">Methyltransferase</keyword>
<dbReference type="GO" id="GO:0008168">
    <property type="term" value="F:methyltransferase activity"/>
    <property type="evidence" value="ECO:0007669"/>
    <property type="project" value="UniProtKB-KW"/>
</dbReference>
<dbReference type="AlphaFoldDB" id="A0A5C6ZLE4"/>
<dbReference type="InterPro" id="IPR054168">
    <property type="entry name" value="PG_1098_Fer"/>
</dbReference>
<feature type="domain" description="PG-1098 ferredoxin-like" evidence="2">
    <location>
        <begin position="279"/>
        <end position="321"/>
    </location>
</feature>
<evidence type="ECO:0000313" key="4">
    <source>
        <dbReference type="Proteomes" id="UP000321578"/>
    </source>
</evidence>
<reference evidence="3 4" key="1">
    <citation type="submission" date="2019-08" db="EMBL/GenBank/DDBJ databases">
        <title>Genomes of Subsaximicrobium wynnwilliamsii strains.</title>
        <authorList>
            <person name="Bowman J.P."/>
        </authorList>
    </citation>
    <scope>NUCLEOTIDE SEQUENCE [LARGE SCALE GENOMIC DNA]</scope>
    <source>
        <strain evidence="3 4">2-80-2</strain>
    </source>
</reference>
<dbReference type="Pfam" id="PF18096">
    <property type="entry name" value="Thump_like"/>
    <property type="match status" value="1"/>
</dbReference>
<dbReference type="Gene3D" id="1.10.10.1110">
    <property type="entry name" value="Methyltransferase PG1098, N-terminal domain"/>
    <property type="match status" value="1"/>
</dbReference>
<dbReference type="GO" id="GO:0032259">
    <property type="term" value="P:methylation"/>
    <property type="evidence" value="ECO:0007669"/>
    <property type="project" value="UniProtKB-KW"/>
</dbReference>
<proteinExistence type="predicted"/>
<evidence type="ECO:0000313" key="3">
    <source>
        <dbReference type="EMBL" id="TXD91094.1"/>
    </source>
</evidence>
<comment type="caution">
    <text evidence="3">The sequence shown here is derived from an EMBL/GenBank/DDBJ whole genome shotgun (WGS) entry which is preliminary data.</text>
</comment>
<sequence>MNLHLLNSDIQKFIDDHLDTDVSTLLFKGSDFETVTTLEIVAQIESKLKCKNKLPTWFATEGIYYPNKLNIEQTSSETAAAYKASVLSGNRIIDLTGGFGVDSFYFSKHFNEVVHCEMDAELSKIASHNFTQLKTRNIETQVGDAMALLKTRDQKWDWIYVDPSRRHDSKGKVFFLSDCLPNVPEHLEVLFRFSNHIAIKTSPLLDLKAGINALNHVKTIHIVAINNEVKELLWLLEKGHQDRIAIHSINIGKNGTETFEFYLEDEGENESTFSQPLAYLYEPNAALLKSGAYKTLSKKLEIHKLHQHSHLYTSDQILNFPGRRFKIEKLLDFNKKALKKEAFQKANISTRNFPESVEQLRKKFKISDGGEQYLFFTTTMEDQKIVVVCSKIDA</sequence>
<feature type="domain" description="THUMP-like" evidence="1">
    <location>
        <begin position="322"/>
        <end position="391"/>
    </location>
</feature>
<dbReference type="InterPro" id="IPR041497">
    <property type="entry name" value="Thump-like"/>
</dbReference>
<keyword evidence="3" id="KW-0808">Transferase</keyword>
<keyword evidence="4" id="KW-1185">Reference proteome</keyword>
<dbReference type="CDD" id="cd02440">
    <property type="entry name" value="AdoMet_MTases"/>
    <property type="match status" value="1"/>
</dbReference>
<dbReference type="Pfam" id="PF22013">
    <property type="entry name" value="PG_1098_Fer"/>
    <property type="match status" value="1"/>
</dbReference>
<dbReference type="EMBL" id="VORO01000001">
    <property type="protein sequence ID" value="TXD91094.1"/>
    <property type="molecule type" value="Genomic_DNA"/>
</dbReference>
<protein>
    <submittedName>
        <fullName evidence="3">Class I SAM-dependent methyltransferase</fullName>
    </submittedName>
</protein>
<dbReference type="Gene3D" id="3.40.50.150">
    <property type="entry name" value="Vaccinia Virus protein VP39"/>
    <property type="match status" value="1"/>
</dbReference>
<dbReference type="RefSeq" id="WP_147084556.1">
    <property type="nucleotide sequence ID" value="NZ_VORM01000003.1"/>
</dbReference>
<dbReference type="Proteomes" id="UP000321578">
    <property type="component" value="Unassembled WGS sequence"/>
</dbReference>
<name>A0A5C6ZLE4_9FLAO</name>
<gene>
    <name evidence="3" type="ORF">ESY86_00410</name>
</gene>
<dbReference type="InterPro" id="IPR029063">
    <property type="entry name" value="SAM-dependent_MTases_sf"/>
</dbReference>
<accession>A0A5C6ZLE4</accession>
<dbReference type="SUPFAM" id="SSF53335">
    <property type="entry name" value="S-adenosyl-L-methionine-dependent methyltransferases"/>
    <property type="match status" value="1"/>
</dbReference>